<dbReference type="AlphaFoldDB" id="A0A392MX52"/>
<evidence type="ECO:0000313" key="2">
    <source>
        <dbReference type="Proteomes" id="UP000265520"/>
    </source>
</evidence>
<proteinExistence type="predicted"/>
<organism evidence="1 2">
    <name type="scientific">Trifolium medium</name>
    <dbReference type="NCBI Taxonomy" id="97028"/>
    <lineage>
        <taxon>Eukaryota</taxon>
        <taxon>Viridiplantae</taxon>
        <taxon>Streptophyta</taxon>
        <taxon>Embryophyta</taxon>
        <taxon>Tracheophyta</taxon>
        <taxon>Spermatophyta</taxon>
        <taxon>Magnoliopsida</taxon>
        <taxon>eudicotyledons</taxon>
        <taxon>Gunneridae</taxon>
        <taxon>Pentapetalae</taxon>
        <taxon>rosids</taxon>
        <taxon>fabids</taxon>
        <taxon>Fabales</taxon>
        <taxon>Fabaceae</taxon>
        <taxon>Papilionoideae</taxon>
        <taxon>50 kb inversion clade</taxon>
        <taxon>NPAAA clade</taxon>
        <taxon>Hologalegina</taxon>
        <taxon>IRL clade</taxon>
        <taxon>Trifolieae</taxon>
        <taxon>Trifolium</taxon>
    </lineage>
</organism>
<sequence>MVILRELSDSEDGSSEIPLFDSDRERQIRSQYTRPDGTLNEKGYFSELWGFPVASSDLGSSDSDDDSDCVVISPSSFTPKNPNNRALVVADSVSTLSSSMEISSRFTTPEFVTAFRKAVKLSGSKDENHIIVEPVNEGEFVTTVNSVLKAMDVAPSQLHPNSWAFIKAFEIMCHGFEPGRGRFSHYASNFKNYRDTFLSFRCGDDFSDLMFDNCGKPLFPFYWSSSPRPIRGAKMESLSDFEQMTV</sequence>
<dbReference type="EMBL" id="LXQA010020586">
    <property type="protein sequence ID" value="MCH91519.1"/>
    <property type="molecule type" value="Genomic_DNA"/>
</dbReference>
<protein>
    <submittedName>
        <fullName evidence="1">Uncharacterized protein</fullName>
    </submittedName>
</protein>
<gene>
    <name evidence="1" type="ORF">A2U01_0012446</name>
</gene>
<keyword evidence="2" id="KW-1185">Reference proteome</keyword>
<accession>A0A392MX52</accession>
<comment type="caution">
    <text evidence="1">The sequence shown here is derived from an EMBL/GenBank/DDBJ whole genome shotgun (WGS) entry which is preliminary data.</text>
</comment>
<feature type="non-terminal residue" evidence="1">
    <location>
        <position position="246"/>
    </location>
</feature>
<reference evidence="1 2" key="1">
    <citation type="journal article" date="2018" name="Front. Plant Sci.">
        <title>Red Clover (Trifolium pratense) and Zigzag Clover (T. medium) - A Picture of Genomic Similarities and Differences.</title>
        <authorList>
            <person name="Dluhosova J."/>
            <person name="Istvanek J."/>
            <person name="Nedelnik J."/>
            <person name="Repkova J."/>
        </authorList>
    </citation>
    <scope>NUCLEOTIDE SEQUENCE [LARGE SCALE GENOMIC DNA]</scope>
    <source>
        <strain evidence="2">cv. 10/8</strain>
        <tissue evidence="1">Leaf</tissue>
    </source>
</reference>
<evidence type="ECO:0000313" key="1">
    <source>
        <dbReference type="EMBL" id="MCH91519.1"/>
    </source>
</evidence>
<name>A0A392MX52_9FABA</name>
<dbReference type="Proteomes" id="UP000265520">
    <property type="component" value="Unassembled WGS sequence"/>
</dbReference>